<dbReference type="EMBL" id="NOXS01000029">
    <property type="protein sequence ID" value="OYQ20221.1"/>
    <property type="molecule type" value="Genomic_DNA"/>
</dbReference>
<dbReference type="Proteomes" id="UP000216361">
    <property type="component" value="Unassembled WGS sequence"/>
</dbReference>
<dbReference type="OrthoDB" id="7301376at2"/>
<keyword evidence="2" id="KW-1185">Reference proteome</keyword>
<reference evidence="1 2" key="1">
    <citation type="submission" date="2017-07" db="EMBL/GenBank/DDBJ databases">
        <title>Elstera cyanobacteriorum sp. nov., a novel bacterium isolated from cyanobacterial aggregates in a eutrophic lake.</title>
        <authorList>
            <person name="Cai H."/>
        </authorList>
    </citation>
    <scope>NUCLEOTIDE SEQUENCE [LARGE SCALE GENOMIC DNA]</scope>
    <source>
        <strain evidence="1 2">TH019</strain>
    </source>
</reference>
<evidence type="ECO:0000313" key="1">
    <source>
        <dbReference type="EMBL" id="OYQ20221.1"/>
    </source>
</evidence>
<accession>A0A255XTL0</accession>
<sequence>MKDGAGTGKRALPIEDLLEWVYRVQRADLVLGRADNRERNWLAGAGISADGCAIVERQGVLGTRVDGGGYAAADLHPDAEAIHAQIGVLLARRALTPVQVGLLLECGKTGGVPEWSAGVPLPGPVPVEEGAAGYLTMGGKFNRYCPISWEPPLTLAGDLQNGYECWYKALIIIYEVLSSGGGLIDYLPLFPAVSGTPWAD</sequence>
<evidence type="ECO:0000313" key="2">
    <source>
        <dbReference type="Proteomes" id="UP000216361"/>
    </source>
</evidence>
<name>A0A255XTL0_9PROT</name>
<organism evidence="1 2">
    <name type="scientific">Elstera cyanobacteriorum</name>
    <dbReference type="NCBI Taxonomy" id="2022747"/>
    <lineage>
        <taxon>Bacteria</taxon>
        <taxon>Pseudomonadati</taxon>
        <taxon>Pseudomonadota</taxon>
        <taxon>Alphaproteobacteria</taxon>
        <taxon>Rhodospirillales</taxon>
        <taxon>Rhodospirillaceae</taxon>
        <taxon>Elstera</taxon>
    </lineage>
</organism>
<proteinExistence type="predicted"/>
<gene>
    <name evidence="1" type="ORF">CHR90_05800</name>
</gene>
<protein>
    <submittedName>
        <fullName evidence="1">Uncharacterized protein</fullName>
    </submittedName>
</protein>
<comment type="caution">
    <text evidence="1">The sequence shown here is derived from an EMBL/GenBank/DDBJ whole genome shotgun (WGS) entry which is preliminary data.</text>
</comment>
<dbReference type="RefSeq" id="WP_094408044.1">
    <property type="nucleotide sequence ID" value="NZ_BMJZ01000001.1"/>
</dbReference>
<dbReference type="AlphaFoldDB" id="A0A255XTL0"/>